<keyword evidence="6" id="KW-0732">Signal</keyword>
<sequence length="423" mass="46577">MLVACLVWFLCLCPVSPFRMSGGGHEETNHLQPNSSAYSDGPLIANTLIQNSAVRREDGRESSHKSAFHRLQRVTRARAQRHENPEKDWMKGPAAFWSSVSFHYAFFVVLALGLLILETTFSAYVNVSVGITWWLLFACCCCATVYRVKGPQVAEDWTAGYLLELIFSLENVFVFNIIHRSCKAPQSAMRNALVITVVCQATYQAVLFMELAPVLTVFTGLPYLLGSWLIYAGLRVAFEEPNSSAGGGGFFTGAMRVCCASRVSSNFSPCGRSFFVLEHGRWALTMLVPLTATLIFVDLLFELDVTLTKIETFSHEFVNFSSSVVAACAVPDLYHVVSHLQSKYPLLNYAFAFVFLFYGLSLLLHEVYNVPALVGIGVVSGAIFGCAALSEVLKMNESHSGRRSLSDMKKRVDISSVDCAGGS</sequence>
<organism evidence="7">
    <name type="scientific">Noctiluca scintillans</name>
    <name type="common">Sea sparkle</name>
    <name type="synonym">Red tide dinoflagellate</name>
    <dbReference type="NCBI Taxonomy" id="2966"/>
    <lineage>
        <taxon>Eukaryota</taxon>
        <taxon>Sar</taxon>
        <taxon>Alveolata</taxon>
        <taxon>Dinophyceae</taxon>
        <taxon>Noctilucales</taxon>
        <taxon>Noctilucaceae</taxon>
        <taxon>Noctiluca</taxon>
    </lineage>
</organism>
<evidence type="ECO:0000256" key="4">
    <source>
        <dbReference type="ARBA" id="ARBA00023136"/>
    </source>
</evidence>
<feature type="transmembrane region" description="Helical" evidence="5">
    <location>
        <begin position="191"/>
        <end position="209"/>
    </location>
</feature>
<feature type="transmembrane region" description="Helical" evidence="5">
    <location>
        <begin position="94"/>
        <end position="117"/>
    </location>
</feature>
<protein>
    <recommendedName>
        <fullName evidence="8">Transmembrane protein</fullName>
    </recommendedName>
</protein>
<keyword evidence="3 5" id="KW-1133">Transmembrane helix</keyword>
<feature type="transmembrane region" description="Helical" evidence="5">
    <location>
        <begin position="282"/>
        <end position="301"/>
    </location>
</feature>
<name>A0A7S1A7B0_NOCSC</name>
<evidence type="ECO:0000256" key="5">
    <source>
        <dbReference type="SAM" id="Phobius"/>
    </source>
</evidence>
<dbReference type="AlphaFoldDB" id="A0A7S1A7B0"/>
<feature type="signal peptide" evidence="6">
    <location>
        <begin position="1"/>
        <end position="17"/>
    </location>
</feature>
<proteinExistence type="predicted"/>
<reference evidence="7" key="1">
    <citation type="submission" date="2021-01" db="EMBL/GenBank/DDBJ databases">
        <authorList>
            <person name="Corre E."/>
            <person name="Pelletier E."/>
            <person name="Niang G."/>
            <person name="Scheremetjew M."/>
            <person name="Finn R."/>
            <person name="Kale V."/>
            <person name="Holt S."/>
            <person name="Cochrane G."/>
            <person name="Meng A."/>
            <person name="Brown T."/>
            <person name="Cohen L."/>
        </authorList>
    </citation>
    <scope>NUCLEOTIDE SEQUENCE</scope>
</reference>
<evidence type="ECO:0000256" key="2">
    <source>
        <dbReference type="ARBA" id="ARBA00022692"/>
    </source>
</evidence>
<evidence type="ECO:0000256" key="1">
    <source>
        <dbReference type="ARBA" id="ARBA00004141"/>
    </source>
</evidence>
<dbReference type="EMBL" id="HBFQ01026194">
    <property type="protein sequence ID" value="CAD8844151.1"/>
    <property type="molecule type" value="Transcribed_RNA"/>
</dbReference>
<dbReference type="PANTHER" id="PTHR30238:SF0">
    <property type="entry name" value="THYLAKOID MEMBRANE PROTEIN TERC, CHLOROPLASTIC"/>
    <property type="match status" value="1"/>
</dbReference>
<feature type="transmembrane region" description="Helical" evidence="5">
    <location>
        <begin position="370"/>
        <end position="393"/>
    </location>
</feature>
<gene>
    <name evidence="7" type="ORF">NSCI0253_LOCUS18501</name>
</gene>
<evidence type="ECO:0000256" key="6">
    <source>
        <dbReference type="SAM" id="SignalP"/>
    </source>
</evidence>
<dbReference type="InterPro" id="IPR005496">
    <property type="entry name" value="Integral_membrane_TerC"/>
</dbReference>
<feature type="chain" id="PRO_5030890630" description="Transmembrane protein" evidence="6">
    <location>
        <begin position="18"/>
        <end position="423"/>
    </location>
</feature>
<dbReference type="GO" id="GO:0016020">
    <property type="term" value="C:membrane"/>
    <property type="evidence" value="ECO:0007669"/>
    <property type="project" value="UniProtKB-SubCell"/>
</dbReference>
<feature type="transmembrane region" description="Helical" evidence="5">
    <location>
        <begin position="215"/>
        <end position="234"/>
    </location>
</feature>
<feature type="transmembrane region" description="Helical" evidence="5">
    <location>
        <begin position="313"/>
        <end position="334"/>
    </location>
</feature>
<keyword evidence="4 5" id="KW-0472">Membrane</keyword>
<dbReference type="PANTHER" id="PTHR30238">
    <property type="entry name" value="MEMBRANE BOUND PREDICTED REDOX MODULATOR"/>
    <property type="match status" value="1"/>
</dbReference>
<feature type="transmembrane region" description="Helical" evidence="5">
    <location>
        <begin position="158"/>
        <end position="179"/>
    </location>
</feature>
<feature type="transmembrane region" description="Helical" evidence="5">
    <location>
        <begin position="124"/>
        <end position="146"/>
    </location>
</feature>
<evidence type="ECO:0008006" key="8">
    <source>
        <dbReference type="Google" id="ProtNLM"/>
    </source>
</evidence>
<keyword evidence="2 5" id="KW-0812">Transmembrane</keyword>
<evidence type="ECO:0000256" key="3">
    <source>
        <dbReference type="ARBA" id="ARBA00022989"/>
    </source>
</evidence>
<evidence type="ECO:0000313" key="7">
    <source>
        <dbReference type="EMBL" id="CAD8844151.1"/>
    </source>
</evidence>
<comment type="subcellular location">
    <subcellularLocation>
        <location evidence="1">Membrane</location>
        <topology evidence="1">Multi-pass membrane protein</topology>
    </subcellularLocation>
</comment>
<accession>A0A7S1A7B0</accession>
<dbReference type="Pfam" id="PF03741">
    <property type="entry name" value="TerC"/>
    <property type="match status" value="1"/>
</dbReference>
<feature type="transmembrane region" description="Helical" evidence="5">
    <location>
        <begin position="346"/>
        <end position="364"/>
    </location>
</feature>